<evidence type="ECO:0000313" key="1">
    <source>
        <dbReference type="EMBL" id="GFF84017.1"/>
    </source>
</evidence>
<comment type="caution">
    <text evidence="1">The sequence shown here is derived from an EMBL/GenBank/DDBJ whole genome shotgun (WGS) entry which is preliminary data.</text>
</comment>
<proteinExistence type="predicted"/>
<reference evidence="1 2" key="1">
    <citation type="submission" date="2020-01" db="EMBL/GenBank/DDBJ databases">
        <title>Draft genome sequence of Aspergillus udagawae IFM 53868.</title>
        <authorList>
            <person name="Takahashi H."/>
            <person name="Yaguchi T."/>
        </authorList>
    </citation>
    <scope>NUCLEOTIDE SEQUENCE [LARGE SCALE GENOMIC DNA]</scope>
    <source>
        <strain evidence="1 2">IFM 53868</strain>
    </source>
</reference>
<sequence length="257" mass="29028">MAVNTHSISRHALGLSPMISEYRYQCIRHFWDIIYREAAESKHKYVIFSCIDEQTFIQDFDEPHSHLHTDFFPQFQVLLAKVPWRAHEQAYHGMNKILIDKLKAMNVGNDLQLLGTADVKSPERTKRPDLSYLPEQLPAGWPDHWPSVVGECAYSENQSKLACDAHWWLDASGGEVKTVLAITVAEPAKKVPEVVQKVVASQGANDSPVHITGAPLVIGFEELFLRPAEEEKGEGDIIIGEVDLTMLAEKVWKRQFG</sequence>
<organism evidence="1 2">
    <name type="scientific">Aspergillus udagawae</name>
    <dbReference type="NCBI Taxonomy" id="91492"/>
    <lineage>
        <taxon>Eukaryota</taxon>
        <taxon>Fungi</taxon>
        <taxon>Dikarya</taxon>
        <taxon>Ascomycota</taxon>
        <taxon>Pezizomycotina</taxon>
        <taxon>Eurotiomycetes</taxon>
        <taxon>Eurotiomycetidae</taxon>
        <taxon>Eurotiales</taxon>
        <taxon>Aspergillaceae</taxon>
        <taxon>Aspergillus</taxon>
        <taxon>Aspergillus subgen. Fumigati</taxon>
    </lineage>
</organism>
<dbReference type="Proteomes" id="UP000465266">
    <property type="component" value="Unassembled WGS sequence"/>
</dbReference>
<evidence type="ECO:0000313" key="2">
    <source>
        <dbReference type="Proteomes" id="UP000465266"/>
    </source>
</evidence>
<dbReference type="EMBL" id="BLKG01000033">
    <property type="protein sequence ID" value="GFF84017.1"/>
    <property type="molecule type" value="Genomic_DNA"/>
</dbReference>
<keyword evidence="2" id="KW-1185">Reference proteome</keyword>
<gene>
    <name evidence="1" type="ORF">IFM53868_04005</name>
</gene>
<accession>A0ABQ1ALB9</accession>
<protein>
    <submittedName>
        <fullName evidence="1">Uncharacterized protein</fullName>
    </submittedName>
</protein>
<name>A0ABQ1ALB9_9EURO</name>